<dbReference type="PRINTS" id="PR00320">
    <property type="entry name" value="GPROTEINBRPT"/>
</dbReference>
<sequence length="204" mass="22439">MEGLLLAVQSGEKLKTLVKDKKSLADYPAYSPLFSLQSILLNIREINRLEGHSESVISVVFSPDGKTLASASRDQTIKLWNRQTGKLISTLPSERYAKEGHSDRVWSVVFSPDGKTLASASGDKTIKLWNRDTGKLISTLEGHSELVWSVVFSPDGKTLASASGDKTIKLWNLDLDNLLAQGCSWLKGYLISHPNAPRVCANRE</sequence>
<feature type="repeat" description="WD" evidence="3">
    <location>
        <begin position="140"/>
        <end position="181"/>
    </location>
</feature>
<dbReference type="PROSITE" id="PS50294">
    <property type="entry name" value="WD_REPEATS_REGION"/>
    <property type="match status" value="3"/>
</dbReference>
<dbReference type="InterPro" id="IPR019775">
    <property type="entry name" value="WD40_repeat_CS"/>
</dbReference>
<feature type="repeat" description="WD" evidence="3">
    <location>
        <begin position="98"/>
        <end position="139"/>
    </location>
</feature>
<dbReference type="InterPro" id="IPR020472">
    <property type="entry name" value="WD40_PAC1"/>
</dbReference>
<evidence type="ECO:0000256" key="3">
    <source>
        <dbReference type="PROSITE-ProRule" id="PRU00221"/>
    </source>
</evidence>
<keyword evidence="5" id="KW-1185">Reference proteome</keyword>
<evidence type="ECO:0000313" key="5">
    <source>
        <dbReference type="Proteomes" id="UP000661112"/>
    </source>
</evidence>
<keyword evidence="1 3" id="KW-0853">WD repeat</keyword>
<keyword evidence="2" id="KW-0677">Repeat</keyword>
<name>A0ABR8DFG9_9NOST</name>
<dbReference type="EMBL" id="JACJSG010000064">
    <property type="protein sequence ID" value="MBD2504952.1"/>
    <property type="molecule type" value="Genomic_DNA"/>
</dbReference>
<evidence type="ECO:0000313" key="4">
    <source>
        <dbReference type="EMBL" id="MBD2504952.1"/>
    </source>
</evidence>
<dbReference type="PROSITE" id="PS00678">
    <property type="entry name" value="WD_REPEATS_1"/>
    <property type="match status" value="1"/>
</dbReference>
<dbReference type="Gene3D" id="2.130.10.10">
    <property type="entry name" value="YVTN repeat-like/Quinoprotein amine dehydrogenase"/>
    <property type="match status" value="1"/>
</dbReference>
<dbReference type="InterPro" id="IPR036322">
    <property type="entry name" value="WD40_repeat_dom_sf"/>
</dbReference>
<dbReference type="SMART" id="SM00320">
    <property type="entry name" value="WD40"/>
    <property type="match status" value="3"/>
</dbReference>
<dbReference type="CDD" id="cd00200">
    <property type="entry name" value="WD40"/>
    <property type="match status" value="1"/>
</dbReference>
<comment type="caution">
    <text evidence="4">The sequence shown here is derived from an EMBL/GenBank/DDBJ whole genome shotgun (WGS) entry which is preliminary data.</text>
</comment>
<dbReference type="Pfam" id="PF00400">
    <property type="entry name" value="WD40"/>
    <property type="match status" value="3"/>
</dbReference>
<dbReference type="PANTHER" id="PTHR19848:SF8">
    <property type="entry name" value="F-BOX AND WD REPEAT DOMAIN CONTAINING 7"/>
    <property type="match status" value="1"/>
</dbReference>
<gene>
    <name evidence="4" type="ORF">H6G83_30860</name>
</gene>
<evidence type="ECO:0000256" key="1">
    <source>
        <dbReference type="ARBA" id="ARBA00022574"/>
    </source>
</evidence>
<dbReference type="Proteomes" id="UP000661112">
    <property type="component" value="Unassembled WGS sequence"/>
</dbReference>
<protein>
    <submittedName>
        <fullName evidence="4">WD40 repeat domain-containing protein</fullName>
    </submittedName>
</protein>
<feature type="repeat" description="WD" evidence="3">
    <location>
        <begin position="49"/>
        <end position="90"/>
    </location>
</feature>
<dbReference type="InterPro" id="IPR001680">
    <property type="entry name" value="WD40_rpt"/>
</dbReference>
<accession>A0ABR8DFG9</accession>
<dbReference type="PROSITE" id="PS50082">
    <property type="entry name" value="WD_REPEATS_2"/>
    <property type="match status" value="3"/>
</dbReference>
<dbReference type="PANTHER" id="PTHR19848">
    <property type="entry name" value="WD40 REPEAT PROTEIN"/>
    <property type="match status" value="1"/>
</dbReference>
<organism evidence="4 5">
    <name type="scientific">Anabaena azotica FACHB-119</name>
    <dbReference type="NCBI Taxonomy" id="947527"/>
    <lineage>
        <taxon>Bacteria</taxon>
        <taxon>Bacillati</taxon>
        <taxon>Cyanobacteriota</taxon>
        <taxon>Cyanophyceae</taxon>
        <taxon>Nostocales</taxon>
        <taxon>Nostocaceae</taxon>
        <taxon>Anabaena</taxon>
        <taxon>Anabaena azotica</taxon>
    </lineage>
</organism>
<dbReference type="InterPro" id="IPR015943">
    <property type="entry name" value="WD40/YVTN_repeat-like_dom_sf"/>
</dbReference>
<proteinExistence type="predicted"/>
<evidence type="ECO:0000256" key="2">
    <source>
        <dbReference type="ARBA" id="ARBA00022737"/>
    </source>
</evidence>
<reference evidence="4 5" key="1">
    <citation type="journal article" date="2020" name="ISME J.">
        <title>Comparative genomics reveals insights into cyanobacterial evolution and habitat adaptation.</title>
        <authorList>
            <person name="Chen M.Y."/>
            <person name="Teng W.K."/>
            <person name="Zhao L."/>
            <person name="Hu C.X."/>
            <person name="Zhou Y.K."/>
            <person name="Han B.P."/>
            <person name="Song L.R."/>
            <person name="Shu W.S."/>
        </authorList>
    </citation>
    <scope>NUCLEOTIDE SEQUENCE [LARGE SCALE GENOMIC DNA]</scope>
    <source>
        <strain evidence="4 5">FACHB-119</strain>
    </source>
</reference>
<dbReference type="SUPFAM" id="SSF50978">
    <property type="entry name" value="WD40 repeat-like"/>
    <property type="match status" value="1"/>
</dbReference>